<evidence type="ECO:0000313" key="1">
    <source>
        <dbReference type="EMBL" id="KAA1087968.1"/>
    </source>
</evidence>
<evidence type="ECO:0000313" key="2">
    <source>
        <dbReference type="Proteomes" id="UP000325313"/>
    </source>
</evidence>
<dbReference type="Proteomes" id="UP000325313">
    <property type="component" value="Unassembled WGS sequence"/>
</dbReference>
<comment type="caution">
    <text evidence="1">The sequence shown here is derived from an EMBL/GenBank/DDBJ whole genome shotgun (WGS) entry which is preliminary data.</text>
</comment>
<dbReference type="AlphaFoldDB" id="A0A5B0NJ56"/>
<name>A0A5B0NJ56_PUCGR</name>
<sequence>MDEWGPTSGPIRHWTRILREVSRTPHLTGLDGFSGREPSPSRLDILYGVASPSGHTPKFGKKKAKHAWPIPKRLWHHPSPRLAHAKVGGGRDKALLGRNQAAGPREGHLLSRGPVPGWCTGYQSAQGLKSAQRDLAMCQVLPPAHPVRSSPLGTI</sequence>
<reference evidence="1 2" key="1">
    <citation type="submission" date="2019-05" db="EMBL/GenBank/DDBJ databases">
        <title>Emergence of the Ug99 lineage of the wheat stem rust pathogen through somatic hybridization.</title>
        <authorList>
            <person name="Li F."/>
            <person name="Upadhyaya N.M."/>
            <person name="Sperschneider J."/>
            <person name="Matny O."/>
            <person name="Nguyen-Phuc H."/>
            <person name="Mago R."/>
            <person name="Raley C."/>
            <person name="Miller M.E."/>
            <person name="Silverstein K.A.T."/>
            <person name="Henningsen E."/>
            <person name="Hirsch C.D."/>
            <person name="Visser B."/>
            <person name="Pretorius Z.A."/>
            <person name="Steffenson B.J."/>
            <person name="Schwessinger B."/>
            <person name="Dodds P.N."/>
            <person name="Figueroa M."/>
        </authorList>
    </citation>
    <scope>NUCLEOTIDE SEQUENCE [LARGE SCALE GENOMIC DNA]</scope>
    <source>
        <strain evidence="1 2">Ug99</strain>
    </source>
</reference>
<proteinExistence type="predicted"/>
<organism evidence="1 2">
    <name type="scientific">Puccinia graminis f. sp. tritici</name>
    <dbReference type="NCBI Taxonomy" id="56615"/>
    <lineage>
        <taxon>Eukaryota</taxon>
        <taxon>Fungi</taxon>
        <taxon>Dikarya</taxon>
        <taxon>Basidiomycota</taxon>
        <taxon>Pucciniomycotina</taxon>
        <taxon>Pucciniomycetes</taxon>
        <taxon>Pucciniales</taxon>
        <taxon>Pucciniaceae</taxon>
        <taxon>Puccinia</taxon>
    </lineage>
</organism>
<gene>
    <name evidence="1" type="ORF">PGTUg99_011663</name>
</gene>
<dbReference type="EMBL" id="VDEP01000408">
    <property type="protein sequence ID" value="KAA1087968.1"/>
    <property type="molecule type" value="Genomic_DNA"/>
</dbReference>
<accession>A0A5B0NJ56</accession>
<protein>
    <submittedName>
        <fullName evidence="1">Uncharacterized protein</fullName>
    </submittedName>
</protein>